<dbReference type="GO" id="GO:0090071">
    <property type="term" value="P:negative regulation of ribosome biogenesis"/>
    <property type="evidence" value="ECO:0007669"/>
    <property type="project" value="UniProtKB-UniRule"/>
</dbReference>
<comment type="subcellular location">
    <subcellularLocation>
        <location evidence="2">Cytoplasm</location>
    </subcellularLocation>
</comment>
<evidence type="ECO:0000313" key="3">
    <source>
        <dbReference type="EMBL" id="XBW07320.1"/>
    </source>
</evidence>
<keyword evidence="2" id="KW-0810">Translation regulation</keyword>
<dbReference type="GO" id="GO:0043023">
    <property type="term" value="F:ribosomal large subunit binding"/>
    <property type="evidence" value="ECO:0007669"/>
    <property type="project" value="TreeGrafter"/>
</dbReference>
<organism evidence="3">
    <name type="scientific">Scrofimicrobium appendicitidis</name>
    <dbReference type="NCBI Taxonomy" id="3079930"/>
    <lineage>
        <taxon>Bacteria</taxon>
        <taxon>Bacillati</taxon>
        <taxon>Actinomycetota</taxon>
        <taxon>Actinomycetes</taxon>
        <taxon>Actinomycetales</taxon>
        <taxon>Actinomycetaceae</taxon>
        <taxon>Scrofimicrobium</taxon>
    </lineage>
</organism>
<comment type="subunit">
    <text evidence="2">Interacts with ribosomal protein uL14 (rplN).</text>
</comment>
<sequence>MTCTNHALELLEIAAKAADDALGLDPLALDVSEQLYLADIFFLVTADNPRHSRSIAEEITTEIKKATGQLPVATEGELGSGWVVVDYGDLVVHVLQPEERDFYALDKLWDKSPRLVTA</sequence>
<dbReference type="GO" id="GO:0017148">
    <property type="term" value="P:negative regulation of translation"/>
    <property type="evidence" value="ECO:0007669"/>
    <property type="project" value="UniProtKB-UniRule"/>
</dbReference>
<dbReference type="GO" id="GO:0042256">
    <property type="term" value="P:cytosolic ribosome assembly"/>
    <property type="evidence" value="ECO:0007669"/>
    <property type="project" value="UniProtKB-UniRule"/>
</dbReference>
<dbReference type="Pfam" id="PF02410">
    <property type="entry name" value="RsfS"/>
    <property type="match status" value="1"/>
</dbReference>
<dbReference type="PANTHER" id="PTHR21043">
    <property type="entry name" value="IOJAP SUPERFAMILY ORTHOLOG"/>
    <property type="match status" value="1"/>
</dbReference>
<comment type="function">
    <text evidence="2">Functions as a ribosomal silencing factor. Interacts with ribosomal protein uL14 (rplN), blocking formation of intersubunit bridge B8. Prevents association of the 30S and 50S ribosomal subunits and the formation of functional ribosomes, thus repressing translation.</text>
</comment>
<proteinExistence type="inferred from homology"/>
<keyword evidence="2" id="KW-0678">Repressor</keyword>
<dbReference type="GO" id="GO:0005737">
    <property type="term" value="C:cytoplasm"/>
    <property type="evidence" value="ECO:0007669"/>
    <property type="project" value="UniProtKB-SubCell"/>
</dbReference>
<dbReference type="EMBL" id="CP138335">
    <property type="protein sequence ID" value="XBW07320.1"/>
    <property type="molecule type" value="Genomic_DNA"/>
</dbReference>
<name>A0AAU7V6N5_9ACTO</name>
<dbReference type="RefSeq" id="WP_350257526.1">
    <property type="nucleotide sequence ID" value="NZ_CP138335.1"/>
</dbReference>
<dbReference type="SUPFAM" id="SSF81301">
    <property type="entry name" value="Nucleotidyltransferase"/>
    <property type="match status" value="1"/>
</dbReference>
<dbReference type="PANTHER" id="PTHR21043:SF0">
    <property type="entry name" value="MITOCHONDRIAL ASSEMBLY OF RIBOSOMAL LARGE SUBUNIT PROTEIN 1"/>
    <property type="match status" value="1"/>
</dbReference>
<protein>
    <recommendedName>
        <fullName evidence="2">Ribosomal silencing factor RsfS</fullName>
    </recommendedName>
</protein>
<dbReference type="HAMAP" id="MF_01477">
    <property type="entry name" value="Iojap_RsfS"/>
    <property type="match status" value="1"/>
</dbReference>
<gene>
    <name evidence="2 3" type="primary">rsfS</name>
    <name evidence="3" type="ORF">SAC06_06615</name>
</gene>
<evidence type="ECO:0000256" key="2">
    <source>
        <dbReference type="HAMAP-Rule" id="MF_01477"/>
    </source>
</evidence>
<dbReference type="KEGG" id="sapp:SAC06_06615"/>
<evidence type="ECO:0000256" key="1">
    <source>
        <dbReference type="ARBA" id="ARBA00010574"/>
    </source>
</evidence>
<dbReference type="InterPro" id="IPR004394">
    <property type="entry name" value="Iojap/RsfS/C7orf30"/>
</dbReference>
<dbReference type="AlphaFoldDB" id="A0AAU7V6N5"/>
<dbReference type="NCBIfam" id="TIGR00090">
    <property type="entry name" value="rsfS_iojap_ybeB"/>
    <property type="match status" value="1"/>
</dbReference>
<dbReference type="Gene3D" id="3.30.460.10">
    <property type="entry name" value="Beta Polymerase, domain 2"/>
    <property type="match status" value="1"/>
</dbReference>
<reference evidence="3" key="1">
    <citation type="submission" date="2023-11" db="EMBL/GenBank/DDBJ databases">
        <title>Scrofimicrobium hongkongense sp. nov., isolated from a patient with peritonitis.</title>
        <authorList>
            <person name="Lao H.Y."/>
            <person name="Wong A.Y.P."/>
            <person name="Ng T.L."/>
            <person name="Wong R.Y.L."/>
            <person name="Yau M.C.Y."/>
            <person name="Lam J.Y.W."/>
            <person name="Siu G.K.H."/>
        </authorList>
    </citation>
    <scope>NUCLEOTIDE SEQUENCE</scope>
    <source>
        <strain evidence="3">R131</strain>
    </source>
</reference>
<accession>A0AAU7V6N5</accession>
<comment type="similarity">
    <text evidence="1 2">Belongs to the Iojap/RsfS family.</text>
</comment>
<keyword evidence="2" id="KW-0963">Cytoplasm</keyword>
<dbReference type="InterPro" id="IPR043519">
    <property type="entry name" value="NT_sf"/>
</dbReference>